<dbReference type="PROSITE" id="PS00108">
    <property type="entry name" value="PROTEIN_KINASE_ST"/>
    <property type="match status" value="1"/>
</dbReference>
<evidence type="ECO:0000256" key="4">
    <source>
        <dbReference type="ARBA" id="ARBA00022741"/>
    </source>
</evidence>
<keyword evidence="5" id="KW-0418">Kinase</keyword>
<evidence type="ECO:0000259" key="8">
    <source>
        <dbReference type="PROSITE" id="PS50011"/>
    </source>
</evidence>
<keyword evidence="4 7" id="KW-0547">Nucleotide-binding</keyword>
<comment type="caution">
    <text evidence="9">The sequence shown here is derived from an EMBL/GenBank/DDBJ whole genome shotgun (WGS) entry which is preliminary data.</text>
</comment>
<dbReference type="PROSITE" id="PS00107">
    <property type="entry name" value="PROTEIN_KINASE_ATP"/>
    <property type="match status" value="1"/>
</dbReference>
<evidence type="ECO:0000313" key="9">
    <source>
        <dbReference type="EMBL" id="KUN90275.1"/>
    </source>
</evidence>
<dbReference type="Pfam" id="PF00069">
    <property type="entry name" value="Pkinase"/>
    <property type="match status" value="1"/>
</dbReference>
<organism evidence="9 10">
    <name type="scientific">Streptomyces bungoensis</name>
    <dbReference type="NCBI Taxonomy" id="285568"/>
    <lineage>
        <taxon>Bacteria</taxon>
        <taxon>Bacillati</taxon>
        <taxon>Actinomycetota</taxon>
        <taxon>Actinomycetes</taxon>
        <taxon>Kitasatosporales</taxon>
        <taxon>Streptomycetaceae</taxon>
        <taxon>Streptomyces</taxon>
    </lineage>
</organism>
<sequence length="882" mass="94593">MADRYELVERLGRGGMGEVWAGWDQRLHRAVAVKLLAPGDPAESQLRQRFEREAVAGAQISHSNVVAFFDSGVHDDLLFLVMEKVEGASLAHLIDRDGRIDVGRALSLAAQICDALSAAHAAGIVHYDLKPQNVMITGSDTVKVVDFGIAGFLQATFSLAHSSALAPAGTPQFAAPEQFGSERGGPSADLYALGGVLYAMLTGQPPFMGQNAWAIIARKMSEDAPRLDTLRPDLPVGVGDLVAHLLERDPRSRPADAGEVGRRLRGIRALATGHGPTEGAPPATVLDDSSAQRAGGLGDGDVVLLPPLDRAVRLARCVEDPAVRAGAMFWIADALARQDVDAARRFTLREVGDEHLGWVLLELAEQAPDAGGARQLLTAAEPLLSPHGDAARTVQAAAVIARVAPDRAGPWVERVARQLPVMDGEDLPDVVELAAALAAREPSSAQLLLPGIEAKVRELCFLMTRESPGGSWLWATAASATRVSPVFGARIVDMVEQAVLSGPDDDRGRWLRLSRLAEELAENGYVARRVAQIVAHVQEPHLVALVWKSVLCDATYEDSAETRSLLDAAERAVLGPRRTPPPQLPAQQPKGRFTRLWRQLVDDHATGTAGTDTHVAWLVEGVARHDLLRAERSAGLITSDEWLAYAYLRLARAAADQRTVLVGRYLERACLHVLAKVRKNFGSADIRSLIEVFELAAAHDPALVRRTEPRLRRPAAADADAWGSVLATAAKACAATDPGLAEQLLAQAEYLDDGTGATGRAIGEALIALTTTAYADGSETRNTEMARRILRTTAAAGETNFWSSSVPSLHRHNPAVLELLLRHHRGEGRDHLIALAAPLLAPEDPDRAEELVRSLADPEDRDDAFADSVVALAQHGSRTGHE</sequence>
<evidence type="ECO:0000256" key="6">
    <source>
        <dbReference type="ARBA" id="ARBA00022840"/>
    </source>
</evidence>
<dbReference type="SMART" id="SM00220">
    <property type="entry name" value="S_TKc"/>
    <property type="match status" value="1"/>
</dbReference>
<reference evidence="9 10" key="1">
    <citation type="submission" date="2015-10" db="EMBL/GenBank/DDBJ databases">
        <title>Draft genome sequence of Streptomyces bungoensis DSM 41781, type strain for the species Streptomyces bungoensis.</title>
        <authorList>
            <person name="Ruckert C."/>
            <person name="Winkler A."/>
            <person name="Kalinowski J."/>
            <person name="Kampfer P."/>
            <person name="Glaeser S."/>
        </authorList>
    </citation>
    <scope>NUCLEOTIDE SEQUENCE [LARGE SCALE GENOMIC DNA]</scope>
    <source>
        <strain evidence="9 10">DSM 41781</strain>
    </source>
</reference>
<dbReference type="EMBL" id="LMWX01000001">
    <property type="protein sequence ID" value="KUN90275.1"/>
    <property type="molecule type" value="Genomic_DNA"/>
</dbReference>
<keyword evidence="10" id="KW-1185">Reference proteome</keyword>
<dbReference type="CDD" id="cd14014">
    <property type="entry name" value="STKc_PknB_like"/>
    <property type="match status" value="1"/>
</dbReference>
<evidence type="ECO:0000256" key="1">
    <source>
        <dbReference type="ARBA" id="ARBA00012513"/>
    </source>
</evidence>
<dbReference type="PANTHER" id="PTHR43289:SF6">
    <property type="entry name" value="SERINE_THREONINE-PROTEIN KINASE NEKL-3"/>
    <property type="match status" value="1"/>
</dbReference>
<dbReference type="GO" id="GO:0004674">
    <property type="term" value="F:protein serine/threonine kinase activity"/>
    <property type="evidence" value="ECO:0007669"/>
    <property type="project" value="UniProtKB-KW"/>
</dbReference>
<dbReference type="Gene3D" id="1.10.510.10">
    <property type="entry name" value="Transferase(Phosphotransferase) domain 1"/>
    <property type="match status" value="1"/>
</dbReference>
<accession>A0A101TD58</accession>
<dbReference type="SUPFAM" id="SSF56112">
    <property type="entry name" value="Protein kinase-like (PK-like)"/>
    <property type="match status" value="1"/>
</dbReference>
<evidence type="ECO:0000256" key="5">
    <source>
        <dbReference type="ARBA" id="ARBA00022777"/>
    </source>
</evidence>
<keyword evidence="2" id="KW-0723">Serine/threonine-protein kinase</keyword>
<dbReference type="GO" id="GO:0005524">
    <property type="term" value="F:ATP binding"/>
    <property type="evidence" value="ECO:0007669"/>
    <property type="project" value="UniProtKB-UniRule"/>
</dbReference>
<dbReference type="InterPro" id="IPR011009">
    <property type="entry name" value="Kinase-like_dom_sf"/>
</dbReference>
<evidence type="ECO:0000256" key="7">
    <source>
        <dbReference type="PROSITE-ProRule" id="PRU10141"/>
    </source>
</evidence>
<evidence type="ECO:0000256" key="2">
    <source>
        <dbReference type="ARBA" id="ARBA00022527"/>
    </source>
</evidence>
<keyword evidence="3" id="KW-0808">Transferase</keyword>
<dbReference type="Gene3D" id="3.30.200.20">
    <property type="entry name" value="Phosphorylase Kinase, domain 1"/>
    <property type="match status" value="1"/>
</dbReference>
<keyword evidence="6 7" id="KW-0067">ATP-binding</keyword>
<dbReference type="InterPro" id="IPR000719">
    <property type="entry name" value="Prot_kinase_dom"/>
</dbReference>
<evidence type="ECO:0000313" key="10">
    <source>
        <dbReference type="Proteomes" id="UP000053024"/>
    </source>
</evidence>
<dbReference type="AlphaFoldDB" id="A0A101TD58"/>
<dbReference type="InterPro" id="IPR008271">
    <property type="entry name" value="Ser/Thr_kinase_AS"/>
</dbReference>
<name>A0A101TD58_9ACTN</name>
<proteinExistence type="predicted"/>
<dbReference type="EC" id="2.7.11.1" evidence="1"/>
<evidence type="ECO:0000256" key="3">
    <source>
        <dbReference type="ARBA" id="ARBA00022679"/>
    </source>
</evidence>
<feature type="binding site" evidence="7">
    <location>
        <position position="34"/>
    </location>
    <ligand>
        <name>ATP</name>
        <dbReference type="ChEBI" id="CHEBI:30616"/>
    </ligand>
</feature>
<dbReference type="PANTHER" id="PTHR43289">
    <property type="entry name" value="MITOGEN-ACTIVATED PROTEIN KINASE KINASE KINASE 20-RELATED"/>
    <property type="match status" value="1"/>
</dbReference>
<dbReference type="PROSITE" id="PS50011">
    <property type="entry name" value="PROTEIN_KINASE_DOM"/>
    <property type="match status" value="1"/>
</dbReference>
<dbReference type="InterPro" id="IPR017441">
    <property type="entry name" value="Protein_kinase_ATP_BS"/>
</dbReference>
<feature type="domain" description="Protein kinase" evidence="8">
    <location>
        <begin position="5"/>
        <end position="265"/>
    </location>
</feature>
<dbReference type="Proteomes" id="UP000053024">
    <property type="component" value="Unassembled WGS sequence"/>
</dbReference>
<gene>
    <name evidence="9" type="ORF">AQJ66_00165</name>
</gene>
<protein>
    <recommendedName>
        <fullName evidence="1">non-specific serine/threonine protein kinase</fullName>
        <ecNumber evidence="1">2.7.11.1</ecNumber>
    </recommendedName>
</protein>
<dbReference type="STRING" id="285568.AQJ66_00165"/>